<dbReference type="InterPro" id="IPR011009">
    <property type="entry name" value="Kinase-like_dom_sf"/>
</dbReference>
<dbReference type="EMBL" id="CP147982">
    <property type="protein sequence ID" value="WXK81623.1"/>
    <property type="molecule type" value="Genomic_DNA"/>
</dbReference>
<dbReference type="PROSITE" id="PS50011">
    <property type="entry name" value="PROTEIN_KINASE_DOM"/>
    <property type="match status" value="1"/>
</dbReference>
<evidence type="ECO:0000313" key="3">
    <source>
        <dbReference type="EMBL" id="WXK81623.1"/>
    </source>
</evidence>
<feature type="compositionally biased region" description="Basic residues" evidence="1">
    <location>
        <begin position="61"/>
        <end position="77"/>
    </location>
</feature>
<sequence>MSPEQSLANAVGPAADVYALACVLHELLTGKPPFTPDDSRSHMWHHVHTPAPPIRTLRPGRAGRLRRPPALRPRLRRHPDSGRRGRPGPTTAVPTTLRGPGAQPW</sequence>
<protein>
    <recommendedName>
        <fullName evidence="2">Protein kinase domain-containing protein</fullName>
    </recommendedName>
</protein>
<dbReference type="InterPro" id="IPR000719">
    <property type="entry name" value="Prot_kinase_dom"/>
</dbReference>
<reference evidence="3 4" key="1">
    <citation type="submission" date="2024-03" db="EMBL/GenBank/DDBJ databases">
        <title>The complete genome of Streptomyces sirii sp.nov.</title>
        <authorList>
            <person name="Zakalyukina Y.V."/>
            <person name="Belik A.R."/>
            <person name="Biryukov M.V."/>
            <person name="Baturina O.A."/>
            <person name="Kabilov M.R."/>
        </authorList>
    </citation>
    <scope>NUCLEOTIDE SEQUENCE [LARGE SCALE GENOMIC DNA]</scope>
    <source>
        <strain evidence="3 4">BP-8</strain>
    </source>
</reference>
<feature type="region of interest" description="Disordered" evidence="1">
    <location>
        <begin position="29"/>
        <end position="105"/>
    </location>
</feature>
<accession>A0ABZ2R031</accession>
<proteinExistence type="predicted"/>
<evidence type="ECO:0000259" key="2">
    <source>
        <dbReference type="PROSITE" id="PS50011"/>
    </source>
</evidence>
<gene>
    <name evidence="3" type="ORF">WAB15_23050</name>
</gene>
<evidence type="ECO:0000313" key="4">
    <source>
        <dbReference type="Proteomes" id="UP001626628"/>
    </source>
</evidence>
<dbReference type="SUPFAM" id="SSF56112">
    <property type="entry name" value="Protein kinase-like (PK-like)"/>
    <property type="match status" value="1"/>
</dbReference>
<dbReference type="RefSeq" id="WP_407289273.1">
    <property type="nucleotide sequence ID" value="NZ_CP147982.1"/>
</dbReference>
<evidence type="ECO:0000256" key="1">
    <source>
        <dbReference type="SAM" id="MobiDB-lite"/>
    </source>
</evidence>
<dbReference type="Gene3D" id="1.10.510.10">
    <property type="entry name" value="Transferase(Phosphotransferase) domain 1"/>
    <property type="match status" value="1"/>
</dbReference>
<organism evidence="3 4">
    <name type="scientific">Streptomyces sirii</name>
    <dbReference type="NCBI Taxonomy" id="3127701"/>
    <lineage>
        <taxon>Bacteria</taxon>
        <taxon>Bacillati</taxon>
        <taxon>Actinomycetota</taxon>
        <taxon>Actinomycetes</taxon>
        <taxon>Kitasatosporales</taxon>
        <taxon>Streptomycetaceae</taxon>
        <taxon>Streptomyces</taxon>
    </lineage>
</organism>
<keyword evidence="4" id="KW-1185">Reference proteome</keyword>
<dbReference type="Proteomes" id="UP001626628">
    <property type="component" value="Chromosome"/>
</dbReference>
<feature type="domain" description="Protein kinase" evidence="2">
    <location>
        <begin position="1"/>
        <end position="105"/>
    </location>
</feature>
<name>A0ABZ2R031_9ACTN</name>